<organism evidence="13 14">
    <name type="scientific">Hirsutella rhossiliensis</name>
    <dbReference type="NCBI Taxonomy" id="111463"/>
    <lineage>
        <taxon>Eukaryota</taxon>
        <taxon>Fungi</taxon>
        <taxon>Dikarya</taxon>
        <taxon>Ascomycota</taxon>
        <taxon>Pezizomycotina</taxon>
        <taxon>Sordariomycetes</taxon>
        <taxon>Hypocreomycetidae</taxon>
        <taxon>Hypocreales</taxon>
        <taxon>Ophiocordycipitaceae</taxon>
        <taxon>Hirsutella</taxon>
    </lineage>
</organism>
<evidence type="ECO:0000256" key="9">
    <source>
        <dbReference type="PIRSR" id="PIRSR610347-1"/>
    </source>
</evidence>
<evidence type="ECO:0000256" key="11">
    <source>
        <dbReference type="PIRSR" id="PIRSR610347-3"/>
    </source>
</evidence>
<proteinExistence type="inferred from homology"/>
<keyword evidence="6" id="KW-0269">Exonuclease</keyword>
<comment type="subcellular location">
    <subcellularLocation>
        <location evidence="1">Nucleus</location>
    </subcellularLocation>
</comment>
<feature type="binding site" evidence="10">
    <location>
        <position position="143"/>
    </location>
    <ligand>
        <name>substrate</name>
    </ligand>
</feature>
<dbReference type="SUPFAM" id="SSF56024">
    <property type="entry name" value="Phospholipase D/nuclease"/>
    <property type="match status" value="2"/>
</dbReference>
<evidence type="ECO:0000256" key="12">
    <source>
        <dbReference type="SAM" id="MobiDB-lite"/>
    </source>
</evidence>
<evidence type="ECO:0000256" key="8">
    <source>
        <dbReference type="ARBA" id="ARBA00023242"/>
    </source>
</evidence>
<evidence type="ECO:0000256" key="6">
    <source>
        <dbReference type="ARBA" id="ARBA00022839"/>
    </source>
</evidence>
<protein>
    <submittedName>
        <fullName evidence="13">Tyrosyl-DNA phosphodiesterase domain-containing protein</fullName>
    </submittedName>
</protein>
<keyword evidence="14" id="KW-1185">Reference proteome</keyword>
<dbReference type="Pfam" id="PF06087">
    <property type="entry name" value="Tyr-DNA_phospho"/>
    <property type="match status" value="1"/>
</dbReference>
<dbReference type="AlphaFoldDB" id="A0A9P8SKW8"/>
<evidence type="ECO:0000256" key="5">
    <source>
        <dbReference type="ARBA" id="ARBA00022801"/>
    </source>
</evidence>
<feature type="binding site" evidence="10">
    <location>
        <position position="395"/>
    </location>
    <ligand>
        <name>substrate</name>
    </ligand>
</feature>
<dbReference type="GO" id="GO:0003697">
    <property type="term" value="F:single-stranded DNA binding"/>
    <property type="evidence" value="ECO:0007669"/>
    <property type="project" value="TreeGrafter"/>
</dbReference>
<dbReference type="Gene3D" id="3.30.870.10">
    <property type="entry name" value="Endonuclease Chain A"/>
    <property type="match status" value="2"/>
</dbReference>
<gene>
    <name evidence="13" type="ORF">HRG_03675</name>
</gene>
<dbReference type="GO" id="GO:0005634">
    <property type="term" value="C:nucleus"/>
    <property type="evidence" value="ECO:0007669"/>
    <property type="project" value="UniProtKB-SubCell"/>
</dbReference>
<keyword evidence="5" id="KW-0378">Hydrolase</keyword>
<feature type="active site" description="Nucleophile" evidence="9">
    <location>
        <position position="141"/>
    </location>
</feature>
<comment type="similarity">
    <text evidence="2">Belongs to the tyrosyl-DNA phosphodiesterase family.</text>
</comment>
<dbReference type="OrthoDB" id="47785at2759"/>
<reference evidence="13" key="1">
    <citation type="submission" date="2021-09" db="EMBL/GenBank/DDBJ databases">
        <title>A high-quality genome of the endoparasitic fungus Hirsutella rhossiliensis with a comparison of Hirsutella genomes reveals transposable elements contributing to genome size variation.</title>
        <authorList>
            <person name="Lin R."/>
            <person name="Jiao Y."/>
            <person name="Sun X."/>
            <person name="Ling J."/>
            <person name="Xie B."/>
            <person name="Cheng X."/>
        </authorList>
    </citation>
    <scope>NUCLEOTIDE SEQUENCE</scope>
    <source>
        <strain evidence="13">HR02</strain>
    </source>
</reference>
<accession>A0A9P8SKW8</accession>
<evidence type="ECO:0000313" key="14">
    <source>
        <dbReference type="Proteomes" id="UP000824596"/>
    </source>
</evidence>
<dbReference type="GO" id="GO:0017005">
    <property type="term" value="F:3'-tyrosyl-DNA phosphodiesterase activity"/>
    <property type="evidence" value="ECO:0007669"/>
    <property type="project" value="TreeGrafter"/>
</dbReference>
<feature type="site" description="Interaction with DNA" evidence="11">
    <location>
        <position position="417"/>
    </location>
</feature>
<dbReference type="CDD" id="cd09123">
    <property type="entry name" value="PLDc_Tdp1_2"/>
    <property type="match status" value="1"/>
</dbReference>
<dbReference type="PANTHER" id="PTHR12415:SF0">
    <property type="entry name" value="TYROSYL-DNA PHOSPHODIESTERASE 1"/>
    <property type="match status" value="1"/>
</dbReference>
<dbReference type="GeneID" id="68352804"/>
<comment type="caution">
    <text evidence="13">The sequence shown here is derived from an EMBL/GenBank/DDBJ whole genome shotgun (WGS) entry which is preliminary data.</text>
</comment>
<dbReference type="PANTHER" id="PTHR12415">
    <property type="entry name" value="TYROSYL-DNA PHOSPHODIESTERASE 1"/>
    <property type="match status" value="1"/>
</dbReference>
<keyword evidence="3" id="KW-0540">Nuclease</keyword>
<sequence>MQRPLKRQRTDGAAPDSLSRPISPPSHKRQRASEKRVFRSPFQLTWIRDLPPHLNQDALSLKDLLGNPLIRECWQFNFLHDVPFLMNAFDPDTRHLVKVHIVHGFWKSDDPRRLMLSQEASEFSNVRLHSAPMPEMFGTHHSKMMVLFRHDGTAQVIIHTANMIAKDWTNMTNAVWRSPLLPKLDESSSTASEASAFAPFGSGHRFKSDLLRYLKSYDRHKRICKPLADELAQHDFFSVKGALVASVPGKHDMNAQPEAAWGWAALKSRLQSISCDEGDSEIVVQISSMATLGAKDDWLQKTLFGSLAGGGKGTAKRPSFKVVFPTADEVGRSLDGYASGGSIHTKIQSQQQAKQLGYLEPMLHHWANDSHDGRELPSGSGILDGGRQRAAPHVKTYIRYNEKRTIDWALLTSANLSRQAWGEAGKSTGEMRIASWEIGVLVWPELYGQGSVMVGSFQSDTPGSGPETGAGGGSAIVGLRIPYSLPLQRYGPHEVPWVASMNHSEPDCQGRIWEVQRRV</sequence>
<feature type="active site" description="Proton donor/acceptor" evidence="9">
    <location>
        <position position="393"/>
    </location>
</feature>
<evidence type="ECO:0000256" key="1">
    <source>
        <dbReference type="ARBA" id="ARBA00004123"/>
    </source>
</evidence>
<keyword evidence="7" id="KW-0234">DNA repair</keyword>
<dbReference type="GO" id="GO:0003690">
    <property type="term" value="F:double-stranded DNA binding"/>
    <property type="evidence" value="ECO:0007669"/>
    <property type="project" value="TreeGrafter"/>
</dbReference>
<evidence type="ECO:0000313" key="13">
    <source>
        <dbReference type="EMBL" id="KAH0965659.1"/>
    </source>
</evidence>
<dbReference type="FunFam" id="3.30.870.10:FF:000038">
    <property type="entry name" value="Probable tyrosyl-DNA phosphodiesterase"/>
    <property type="match status" value="1"/>
</dbReference>
<dbReference type="CDD" id="cd09194">
    <property type="entry name" value="PLDc_yTdp1_1"/>
    <property type="match status" value="1"/>
</dbReference>
<dbReference type="GO" id="GO:0006281">
    <property type="term" value="P:DNA repair"/>
    <property type="evidence" value="ECO:0007669"/>
    <property type="project" value="UniProtKB-KW"/>
</dbReference>
<evidence type="ECO:0000256" key="3">
    <source>
        <dbReference type="ARBA" id="ARBA00022722"/>
    </source>
</evidence>
<evidence type="ECO:0000256" key="10">
    <source>
        <dbReference type="PIRSR" id="PIRSR610347-2"/>
    </source>
</evidence>
<keyword evidence="8" id="KW-0539">Nucleus</keyword>
<name>A0A9P8SKW8_9HYPO</name>
<dbReference type="EMBL" id="JAIZPD010000003">
    <property type="protein sequence ID" value="KAH0965659.1"/>
    <property type="molecule type" value="Genomic_DNA"/>
</dbReference>
<evidence type="ECO:0000256" key="4">
    <source>
        <dbReference type="ARBA" id="ARBA00022763"/>
    </source>
</evidence>
<dbReference type="InterPro" id="IPR010347">
    <property type="entry name" value="Tdp1"/>
</dbReference>
<dbReference type="Proteomes" id="UP000824596">
    <property type="component" value="Unassembled WGS sequence"/>
</dbReference>
<evidence type="ECO:0000256" key="2">
    <source>
        <dbReference type="ARBA" id="ARBA00010205"/>
    </source>
</evidence>
<evidence type="ECO:0000256" key="7">
    <source>
        <dbReference type="ARBA" id="ARBA00023204"/>
    </source>
</evidence>
<dbReference type="GO" id="GO:0004527">
    <property type="term" value="F:exonuclease activity"/>
    <property type="evidence" value="ECO:0007669"/>
    <property type="project" value="UniProtKB-KW"/>
</dbReference>
<dbReference type="RefSeq" id="XP_044723172.1">
    <property type="nucleotide sequence ID" value="XM_044862146.1"/>
</dbReference>
<keyword evidence="4" id="KW-0227">DNA damage</keyword>
<feature type="region of interest" description="Disordered" evidence="12">
    <location>
        <begin position="1"/>
        <end position="36"/>
    </location>
</feature>